<dbReference type="AlphaFoldDB" id="A0A848B9F2"/>
<evidence type="ECO:0000313" key="4">
    <source>
        <dbReference type="Proteomes" id="UP000576225"/>
    </source>
</evidence>
<evidence type="ECO:0000313" key="3">
    <source>
        <dbReference type="EMBL" id="NMD89376.1"/>
    </source>
</evidence>
<evidence type="ECO:0000259" key="2">
    <source>
        <dbReference type="Pfam" id="PF07602"/>
    </source>
</evidence>
<feature type="domain" description="DUF1565" evidence="2">
    <location>
        <begin position="31"/>
        <end position="89"/>
    </location>
</feature>
<proteinExistence type="predicted"/>
<dbReference type="InterPro" id="IPR011459">
    <property type="entry name" value="DUF1565"/>
</dbReference>
<feature type="signal peptide" evidence="1">
    <location>
        <begin position="1"/>
        <end position="23"/>
    </location>
</feature>
<dbReference type="Proteomes" id="UP000576225">
    <property type="component" value="Unassembled WGS sequence"/>
</dbReference>
<gene>
    <name evidence="3" type="ORF">HF882_22585</name>
</gene>
<keyword evidence="1" id="KW-0732">Signal</keyword>
<dbReference type="RefSeq" id="WP_168964276.1">
    <property type="nucleotide sequence ID" value="NZ_JABAEW010000114.1"/>
</dbReference>
<protein>
    <submittedName>
        <fullName evidence="3">DUF1565 domain-containing protein</fullName>
    </submittedName>
</protein>
<dbReference type="SUPFAM" id="SSF51126">
    <property type="entry name" value="Pectin lyase-like"/>
    <property type="match status" value="1"/>
</dbReference>
<accession>A0A848B9F2</accession>
<dbReference type="InterPro" id="IPR011050">
    <property type="entry name" value="Pectin_lyase_fold/virulence"/>
</dbReference>
<dbReference type="EMBL" id="JABAEW010000114">
    <property type="protein sequence ID" value="NMD89376.1"/>
    <property type="molecule type" value="Genomic_DNA"/>
</dbReference>
<feature type="non-terminal residue" evidence="3">
    <location>
        <position position="153"/>
    </location>
</feature>
<reference evidence="3 4" key="1">
    <citation type="submission" date="2020-04" db="EMBL/GenBank/DDBJ databases">
        <authorList>
            <person name="Hitch T.C.A."/>
            <person name="Wylensek D."/>
            <person name="Clavel T."/>
        </authorList>
    </citation>
    <scope>NUCLEOTIDE SEQUENCE [LARGE SCALE GENOMIC DNA]</scope>
    <source>
        <strain evidence="3 4">COR2-253-APC-1A</strain>
    </source>
</reference>
<dbReference type="Gene3D" id="2.160.20.10">
    <property type="entry name" value="Single-stranded right-handed beta-helix, Pectin lyase-like"/>
    <property type="match status" value="1"/>
</dbReference>
<comment type="caution">
    <text evidence="3">The sequence shown here is derived from an EMBL/GenBank/DDBJ whole genome shotgun (WGS) entry which is preliminary data.</text>
</comment>
<feature type="chain" id="PRO_5032370854" evidence="1">
    <location>
        <begin position="24"/>
        <end position="153"/>
    </location>
</feature>
<name>A0A848B9F2_9BACT</name>
<dbReference type="Pfam" id="PF07602">
    <property type="entry name" value="DUF1565"/>
    <property type="match status" value="1"/>
</dbReference>
<organism evidence="3 4">
    <name type="scientific">Victivallis vadensis</name>
    <dbReference type="NCBI Taxonomy" id="172901"/>
    <lineage>
        <taxon>Bacteria</taxon>
        <taxon>Pseudomonadati</taxon>
        <taxon>Lentisphaerota</taxon>
        <taxon>Lentisphaeria</taxon>
        <taxon>Victivallales</taxon>
        <taxon>Victivallaceae</taxon>
        <taxon>Victivallis</taxon>
    </lineage>
</organism>
<sequence>MKLRSVFLAVSMLSGVTFQAVSADWYVSLSTGGNKNSGTKQTPLKNIWKAIEMAANGDTIHVAAGNYPGKMSCGWIDLKKPVNLIGGYNADFSTRNPLIHHTMLRPKNEQNATRPTFGTLTIKTRKFGANASVLIDGFIFDHTAANSYHPVEG</sequence>
<evidence type="ECO:0000256" key="1">
    <source>
        <dbReference type="SAM" id="SignalP"/>
    </source>
</evidence>
<dbReference type="InterPro" id="IPR012334">
    <property type="entry name" value="Pectin_lyas_fold"/>
</dbReference>